<evidence type="ECO:0000259" key="1">
    <source>
        <dbReference type="Pfam" id="PF07929"/>
    </source>
</evidence>
<dbReference type="Gene3D" id="3.10.290.30">
    <property type="entry name" value="MM3350-like"/>
    <property type="match status" value="1"/>
</dbReference>
<name>A0A975CN19_9FLAO</name>
<proteinExistence type="predicted"/>
<dbReference type="RefSeq" id="WP_208077206.1">
    <property type="nucleotide sequence ID" value="NZ_CP071869.1"/>
</dbReference>
<dbReference type="AlphaFoldDB" id="A0A975CN19"/>
<organism evidence="2 3">
    <name type="scientific">Polaribacter cellanae</name>
    <dbReference type="NCBI Taxonomy" id="2818493"/>
    <lineage>
        <taxon>Bacteria</taxon>
        <taxon>Pseudomonadati</taxon>
        <taxon>Bacteroidota</taxon>
        <taxon>Flavobacteriia</taxon>
        <taxon>Flavobacteriales</taxon>
        <taxon>Flavobacteriaceae</taxon>
    </lineage>
</organism>
<protein>
    <submittedName>
        <fullName evidence="2">Plasmid pRiA4b ORF-3 family protein</fullName>
    </submittedName>
</protein>
<dbReference type="Pfam" id="PF07929">
    <property type="entry name" value="PRiA4_ORF3"/>
    <property type="match status" value="1"/>
</dbReference>
<keyword evidence="3" id="KW-1185">Reference proteome</keyword>
<evidence type="ECO:0000313" key="3">
    <source>
        <dbReference type="Proteomes" id="UP000663920"/>
    </source>
</evidence>
<dbReference type="EMBL" id="CP071869">
    <property type="protein sequence ID" value="QTE21654.1"/>
    <property type="molecule type" value="Genomic_DNA"/>
</dbReference>
<dbReference type="SUPFAM" id="SSF159941">
    <property type="entry name" value="MM3350-like"/>
    <property type="match status" value="1"/>
</dbReference>
<evidence type="ECO:0000313" key="2">
    <source>
        <dbReference type="EMBL" id="QTE21654.1"/>
    </source>
</evidence>
<reference evidence="2 3" key="1">
    <citation type="submission" date="2021-03" db="EMBL/GenBank/DDBJ databases">
        <title>Complete genome of Polaribacter_sp.SM13.</title>
        <authorList>
            <person name="Jeong S.W."/>
            <person name="Bae J.W."/>
        </authorList>
    </citation>
    <scope>NUCLEOTIDE SEQUENCE [LARGE SCALE GENOMIC DNA]</scope>
    <source>
        <strain evidence="2 3">SM13</strain>
    </source>
</reference>
<dbReference type="Proteomes" id="UP000663920">
    <property type="component" value="Chromosome"/>
</dbReference>
<dbReference type="InterPro" id="IPR024047">
    <property type="entry name" value="MM3350-like_sf"/>
</dbReference>
<gene>
    <name evidence="2" type="ORF">J3359_12585</name>
</gene>
<accession>A0A975CN19</accession>
<dbReference type="PANTHER" id="PTHR41878:SF1">
    <property type="entry name" value="TNPR PROTEIN"/>
    <property type="match status" value="1"/>
</dbReference>
<dbReference type="PANTHER" id="PTHR41878">
    <property type="entry name" value="LEXA REPRESSOR-RELATED"/>
    <property type="match status" value="1"/>
</dbReference>
<dbReference type="KEGG" id="pcea:J3359_12585"/>
<sequence length="81" mass="9725">MLVVNRKEQEEIVQLKITLKHSKPPIWRRILVEKDMTFEGLHNIIQDVMGWENYHLYEFQDKNTIIGEDGFDDDDFFGKKT</sequence>
<feature type="domain" description="Plasmid pRiA4b Orf3-like" evidence="1">
    <location>
        <begin position="12"/>
        <end position="73"/>
    </location>
</feature>
<dbReference type="InterPro" id="IPR012912">
    <property type="entry name" value="Plasmid_pRiA4b_Orf3-like"/>
</dbReference>